<gene>
    <name evidence="2" type="ORF">ONZ51_g3916</name>
</gene>
<evidence type="ECO:0000313" key="2">
    <source>
        <dbReference type="EMBL" id="KAJ8487914.1"/>
    </source>
</evidence>
<feature type="compositionally biased region" description="Pro residues" evidence="1">
    <location>
        <begin position="81"/>
        <end position="109"/>
    </location>
</feature>
<dbReference type="Proteomes" id="UP001215151">
    <property type="component" value="Unassembled WGS sequence"/>
</dbReference>
<protein>
    <submittedName>
        <fullName evidence="2">Uncharacterized protein</fullName>
    </submittedName>
</protein>
<proteinExistence type="predicted"/>
<feature type="region of interest" description="Disordered" evidence="1">
    <location>
        <begin position="30"/>
        <end position="273"/>
    </location>
</feature>
<evidence type="ECO:0000256" key="1">
    <source>
        <dbReference type="SAM" id="MobiDB-lite"/>
    </source>
</evidence>
<evidence type="ECO:0000313" key="3">
    <source>
        <dbReference type="Proteomes" id="UP001215151"/>
    </source>
</evidence>
<dbReference type="EMBL" id="JAPEVG010000071">
    <property type="protein sequence ID" value="KAJ8487914.1"/>
    <property type="molecule type" value="Genomic_DNA"/>
</dbReference>
<feature type="compositionally biased region" description="Low complexity" evidence="1">
    <location>
        <begin position="177"/>
        <end position="197"/>
    </location>
</feature>
<accession>A0AAD7TXE6</accession>
<dbReference type="AlphaFoldDB" id="A0AAD7TXE6"/>
<keyword evidence="3" id="KW-1185">Reference proteome</keyword>
<comment type="caution">
    <text evidence="2">The sequence shown here is derived from an EMBL/GenBank/DDBJ whole genome shotgun (WGS) entry which is preliminary data.</text>
</comment>
<sequence>MSVAEKYVTRTEFDELKARVQELEATLMRTLAGASPPAPSARRPSISATMAMTSGHPAEPVHGTAIVPYHAYGTTPAASPYGPPPPRPGSPRSPTRGEPPPFYRPPAPGMPGRSPTASYRAPPMPMPGTPARPPLPLTTSPPSHRSPVRHGSPGSASMSHSGSAGPLIGPGMRSSVVGPGSASAPSTSPSVRRSSISLADITTPYHASEHKPPLPPPGEPKNRTAQTTPPPGHRLRPSTPPGPALPPLHPPPHPHPPPSPPLASPPPAQAYPHRRIHIVDLRRRVPV</sequence>
<reference evidence="2" key="1">
    <citation type="submission" date="2022-11" db="EMBL/GenBank/DDBJ databases">
        <title>Genome Sequence of Cubamyces cubensis.</title>
        <authorList>
            <person name="Buettner E."/>
        </authorList>
    </citation>
    <scope>NUCLEOTIDE SEQUENCE</scope>
    <source>
        <strain evidence="2">MPL-01</strain>
    </source>
</reference>
<name>A0AAD7TXE6_9APHY</name>
<feature type="compositionally biased region" description="Low complexity" evidence="1">
    <location>
        <begin position="137"/>
        <end position="166"/>
    </location>
</feature>
<feature type="compositionally biased region" description="Pro residues" evidence="1">
    <location>
        <begin position="122"/>
        <end position="136"/>
    </location>
</feature>
<feature type="compositionally biased region" description="Pro residues" evidence="1">
    <location>
        <begin position="228"/>
        <end position="269"/>
    </location>
</feature>
<organism evidence="2 3">
    <name type="scientific">Trametes cubensis</name>
    <dbReference type="NCBI Taxonomy" id="1111947"/>
    <lineage>
        <taxon>Eukaryota</taxon>
        <taxon>Fungi</taxon>
        <taxon>Dikarya</taxon>
        <taxon>Basidiomycota</taxon>
        <taxon>Agaricomycotina</taxon>
        <taxon>Agaricomycetes</taxon>
        <taxon>Polyporales</taxon>
        <taxon>Polyporaceae</taxon>
        <taxon>Trametes</taxon>
    </lineage>
</organism>